<proteinExistence type="inferred from homology"/>
<evidence type="ECO:0000313" key="6">
    <source>
        <dbReference type="EMBL" id="RIA91702.1"/>
    </source>
</evidence>
<dbReference type="PANTHER" id="PTHR10997:SF7">
    <property type="entry name" value="IMPORTIN-11"/>
    <property type="match status" value="1"/>
</dbReference>
<dbReference type="SMART" id="SM00913">
    <property type="entry name" value="IBN_N"/>
    <property type="match status" value="1"/>
</dbReference>
<dbReference type="EMBL" id="QKYT01000144">
    <property type="protein sequence ID" value="RIA91702.1"/>
    <property type="molecule type" value="Genomic_DNA"/>
</dbReference>
<evidence type="ECO:0000256" key="1">
    <source>
        <dbReference type="ARBA" id="ARBA00004123"/>
    </source>
</evidence>
<keyword evidence="7" id="KW-1185">Reference proteome</keyword>
<keyword evidence="4" id="KW-0539">Nucleus</keyword>
<dbReference type="Gene3D" id="1.25.10.10">
    <property type="entry name" value="Leucine-rich Repeat Variant"/>
    <property type="match status" value="1"/>
</dbReference>
<accession>A0A397T1L2</accession>
<dbReference type="SUPFAM" id="SSF48371">
    <property type="entry name" value="ARM repeat"/>
    <property type="match status" value="1"/>
</dbReference>
<name>A0A397T1L2_9GLOM</name>
<organism evidence="6 7">
    <name type="scientific">Glomus cerebriforme</name>
    <dbReference type="NCBI Taxonomy" id="658196"/>
    <lineage>
        <taxon>Eukaryota</taxon>
        <taxon>Fungi</taxon>
        <taxon>Fungi incertae sedis</taxon>
        <taxon>Mucoromycota</taxon>
        <taxon>Glomeromycotina</taxon>
        <taxon>Glomeromycetes</taxon>
        <taxon>Glomerales</taxon>
        <taxon>Glomeraceae</taxon>
        <taxon>Glomus</taxon>
    </lineage>
</organism>
<comment type="caution">
    <text evidence="6">The sequence shown here is derived from an EMBL/GenBank/DDBJ whole genome shotgun (WGS) entry which is preliminary data.</text>
</comment>
<dbReference type="GO" id="GO:0006606">
    <property type="term" value="P:protein import into nucleus"/>
    <property type="evidence" value="ECO:0007669"/>
    <property type="project" value="TreeGrafter"/>
</dbReference>
<dbReference type="PANTHER" id="PTHR10997">
    <property type="entry name" value="IMPORTIN-7, 8, 11"/>
    <property type="match status" value="1"/>
</dbReference>
<dbReference type="PROSITE" id="PS50166">
    <property type="entry name" value="IMPORTIN_B_NT"/>
    <property type="match status" value="1"/>
</dbReference>
<gene>
    <name evidence="6" type="ORF">C1645_821629</name>
</gene>
<dbReference type="GO" id="GO:0031267">
    <property type="term" value="F:small GTPase binding"/>
    <property type="evidence" value="ECO:0007669"/>
    <property type="project" value="InterPro"/>
</dbReference>
<comment type="subcellular location">
    <subcellularLocation>
        <location evidence="1">Nucleus</location>
    </subcellularLocation>
</comment>
<reference evidence="6 7" key="1">
    <citation type="submission" date="2018-06" db="EMBL/GenBank/DDBJ databases">
        <title>Comparative genomics reveals the genomic features of Rhizophagus irregularis, R. cerebriforme, R. diaphanum and Gigaspora rosea, and their symbiotic lifestyle signature.</title>
        <authorList>
            <person name="Morin E."/>
            <person name="San Clemente H."/>
            <person name="Chen E.C.H."/>
            <person name="De La Providencia I."/>
            <person name="Hainaut M."/>
            <person name="Kuo A."/>
            <person name="Kohler A."/>
            <person name="Murat C."/>
            <person name="Tang N."/>
            <person name="Roy S."/>
            <person name="Loubradou J."/>
            <person name="Henrissat B."/>
            <person name="Grigoriev I.V."/>
            <person name="Corradi N."/>
            <person name="Roux C."/>
            <person name="Martin F.M."/>
        </authorList>
    </citation>
    <scope>NUCLEOTIDE SEQUENCE [LARGE SCALE GENOMIC DNA]</scope>
    <source>
        <strain evidence="6 7">DAOM 227022</strain>
    </source>
</reference>
<dbReference type="InterPro" id="IPR016024">
    <property type="entry name" value="ARM-type_fold"/>
</dbReference>
<sequence>MSSPRDQLLQTLAEAASQQPERIKVAEAQLKQWEVVPDFYSTLLDITNDKSVDVNIRFFGVIYFKNGVDKYWRKTAKNAINPEEKAKIRSQLLSFMDESHNQLATQSAVLVSKIARIDFPNDWPDLLQNLLSIIHSTMNVNPAILVQKRAILTLHLVVKALCSKTFGPDRKMFEQVAPELLRNVASIYVEHTNRFFNMISTSNDIRNSTDLETSLIALKSIRRLIIHGFQDISKVDETKAFFVLAFDHLQKFYTLRNSFQNTSSPIFELLDSKVNLIGKFYVELQKLRPISFIMTPGSRDVVHYYWQLLVMHSKSYETEMSTQPYGTEKILIQALLLLKGIIRKSSYNQDIKESEELRLSNAVKILEEQILTPSFVESFAELLISSYLILRKEDLIMWEEDPEGWVNFDETDHWEYQIRPCAEKVFTDLITQCRDILSPKILKLLENAALTQSDNLLVKDAIYCAVGLGSHELYDVLDFDSWLVNNFIFIDFIMESYFTSFKIIRRRIAWIIGRWVCVKLSKENRPRVYDVMTYFINPDEDFVVRLTAAINLKTRVDEWDFDSDGFVPYLDRAITLLTRLIGEVEQFESRLKILNCLSLIVERMDSQIAPFSEKITNLLPTLWQVAQSEYLFKPAILVILTKLVQALWEQSINLHEFIIPIIQYSVSPNTEEHVYLLEDGLDLWLAILENTVECTPLLFNLVPAAVGLLEFGSETLKRVLRIIESYILLVPEMTVQSYSIPIMDAFTRLFGDLKPEACRAIINVIDITLQACPFDLLKESIISTGLLGKLLNTILSVNEENPYVLVSYVSILARIIINDPVFFLHFITIASQQYNIQQQDLLKKVLETWLDKFDNIGHPKQRKLSAMAFATLIATTNPIILGFLAQFIGVWCDVLSEVRESGGGDALVYWQEEYVGKNEIDESDASPETKRKRALLQRDPIHTTNLIQYINLKIGECEALNGGPEMFRQNYLSRVDNTLLDQLKGLMNV</sequence>
<dbReference type="STRING" id="658196.A0A397T1L2"/>
<evidence type="ECO:0000259" key="5">
    <source>
        <dbReference type="PROSITE" id="PS50166"/>
    </source>
</evidence>
<feature type="domain" description="Importin N-terminal" evidence="5">
    <location>
        <begin position="26"/>
        <end position="98"/>
    </location>
</feature>
<protein>
    <submittedName>
        <fullName evidence="6">Armadillo-type protein</fullName>
    </submittedName>
</protein>
<keyword evidence="3" id="KW-0813">Transport</keyword>
<dbReference type="Pfam" id="PF25758">
    <property type="entry name" value="TPR_IPO11"/>
    <property type="match status" value="1"/>
</dbReference>
<dbReference type="InterPro" id="IPR001494">
    <property type="entry name" value="Importin-beta_N"/>
</dbReference>
<dbReference type="Pfam" id="PF03810">
    <property type="entry name" value="IBN_N"/>
    <property type="match status" value="1"/>
</dbReference>
<dbReference type="OrthoDB" id="361693at2759"/>
<dbReference type="AlphaFoldDB" id="A0A397T1L2"/>
<comment type="similarity">
    <text evidence="2">Belongs to the importin beta family.</text>
</comment>
<evidence type="ECO:0000256" key="4">
    <source>
        <dbReference type="ARBA" id="ARBA00023242"/>
    </source>
</evidence>
<dbReference type="Proteomes" id="UP000265703">
    <property type="component" value="Unassembled WGS sequence"/>
</dbReference>
<evidence type="ECO:0000256" key="2">
    <source>
        <dbReference type="ARBA" id="ARBA00007991"/>
    </source>
</evidence>
<evidence type="ECO:0000313" key="7">
    <source>
        <dbReference type="Proteomes" id="UP000265703"/>
    </source>
</evidence>
<evidence type="ECO:0000256" key="3">
    <source>
        <dbReference type="ARBA" id="ARBA00022448"/>
    </source>
</evidence>
<dbReference type="InterPro" id="IPR011989">
    <property type="entry name" value="ARM-like"/>
</dbReference>
<dbReference type="GO" id="GO:0005829">
    <property type="term" value="C:cytosol"/>
    <property type="evidence" value="ECO:0007669"/>
    <property type="project" value="TreeGrafter"/>
</dbReference>
<dbReference type="InterPro" id="IPR058669">
    <property type="entry name" value="TPR_IPO7/11-like"/>
</dbReference>
<dbReference type="GO" id="GO:0005635">
    <property type="term" value="C:nuclear envelope"/>
    <property type="evidence" value="ECO:0007669"/>
    <property type="project" value="TreeGrafter"/>
</dbReference>